<reference evidence="1" key="1">
    <citation type="journal article" date="2021" name="Genome Biol. Evol.">
        <title>A High-Quality Reference Genome for a Parasitic Bivalve with Doubly Uniparental Inheritance (Bivalvia: Unionida).</title>
        <authorList>
            <person name="Smith C.H."/>
        </authorList>
    </citation>
    <scope>NUCLEOTIDE SEQUENCE</scope>
    <source>
        <strain evidence="1">CHS0354</strain>
    </source>
</reference>
<reference evidence="1" key="3">
    <citation type="submission" date="2023-05" db="EMBL/GenBank/DDBJ databases">
        <authorList>
            <person name="Smith C.H."/>
        </authorList>
    </citation>
    <scope>NUCLEOTIDE SEQUENCE</scope>
    <source>
        <strain evidence="1">CHS0354</strain>
        <tissue evidence="1">Mantle</tissue>
    </source>
</reference>
<evidence type="ECO:0000313" key="2">
    <source>
        <dbReference type="Proteomes" id="UP001195483"/>
    </source>
</evidence>
<dbReference type="EMBL" id="JAEAOA010001955">
    <property type="protein sequence ID" value="KAK3596437.1"/>
    <property type="molecule type" value="Genomic_DNA"/>
</dbReference>
<reference evidence="1" key="2">
    <citation type="journal article" date="2021" name="Genome Biol. Evol.">
        <title>Developing a high-quality reference genome for a parasitic bivalve with doubly uniparental inheritance (Bivalvia: Unionida).</title>
        <authorList>
            <person name="Smith C.H."/>
        </authorList>
    </citation>
    <scope>NUCLEOTIDE SEQUENCE</scope>
    <source>
        <strain evidence="1">CHS0354</strain>
        <tissue evidence="1">Mantle</tissue>
    </source>
</reference>
<dbReference type="AlphaFoldDB" id="A0AAE0SQM3"/>
<dbReference type="Proteomes" id="UP001195483">
    <property type="component" value="Unassembled WGS sequence"/>
</dbReference>
<organism evidence="1 2">
    <name type="scientific">Potamilus streckersoni</name>
    <dbReference type="NCBI Taxonomy" id="2493646"/>
    <lineage>
        <taxon>Eukaryota</taxon>
        <taxon>Metazoa</taxon>
        <taxon>Spiralia</taxon>
        <taxon>Lophotrochozoa</taxon>
        <taxon>Mollusca</taxon>
        <taxon>Bivalvia</taxon>
        <taxon>Autobranchia</taxon>
        <taxon>Heteroconchia</taxon>
        <taxon>Palaeoheterodonta</taxon>
        <taxon>Unionida</taxon>
        <taxon>Unionoidea</taxon>
        <taxon>Unionidae</taxon>
        <taxon>Ambleminae</taxon>
        <taxon>Lampsilini</taxon>
        <taxon>Potamilus</taxon>
    </lineage>
</organism>
<name>A0AAE0SQM3_9BIVA</name>
<proteinExistence type="predicted"/>
<sequence>MRQLRYTVFGIFLVGLVSIQASLVIFEAENVVFFEGKRVTPRSEASGQSTLKLNKGQTSSIEFCLTKHSEIEVHNVWYSNDGESDLITVTVDNKMLGQVLSEPLSKGGEGWNIFKPSGPLNYIVYLSEGRHQLSFYVENGDEYGVEIDKIVLLLHNGKEENSLDCKVFCFDDISYDHCITENGFGLYTSKGKLVQKSKMTLCAEEDNVNIPIFHDSARKYIISANLPQYTSFANNRMPNWENCKMTLSLWSFRDIDLSQTQNITQGSGVAKVTVTPLDTDLKSNLISYELIIEFSLDGPSIGMMDSELGSNIKVLFRGVVNPVHVSMQYFGRWSKWSESVNKTVYLNKTWDTWNVPDLEWREGRGNSIRLIITAFKEERIQIGEIMMNKRDQFIDKSVTAYHDGMTIIEVVDMDVWWRVNETMTIKTLNNGQVFQGVDYFRIYRKLPWSEKDFCQVFVMYQDGNVRLLPITPHALDWIPFGSSILIGQSDHMAVRPAAPLRNADIDPKELTIQLTYWDGSVLSLKLDVTMKETTVIVSDAVYARSLASYPFLTFRSMWVADGNADVDYVGVDGNEPHHILSGWETLRGNSYAFFRNQQVTNVQSCVLVQSRHNETTTLLPWSEKDFCQVFVMYQDGNVRLLPITPHALDWIPFGSSILIGQSDHMAVRPAAPLRNADIDPKELTIQLTYWDGSVLSLKLDVTMKETTVIVSDAVYARSLASYPFLTFRSMWVADGNADVDYVGVDGNEPHHILSGWETLRGNLYAFFRKCISKHNTLSPDLRVKILD</sequence>
<evidence type="ECO:0000313" key="1">
    <source>
        <dbReference type="EMBL" id="KAK3596437.1"/>
    </source>
</evidence>
<keyword evidence="2" id="KW-1185">Reference proteome</keyword>
<comment type="caution">
    <text evidence="1">The sequence shown here is derived from an EMBL/GenBank/DDBJ whole genome shotgun (WGS) entry which is preliminary data.</text>
</comment>
<gene>
    <name evidence="1" type="ORF">CHS0354_033400</name>
</gene>
<accession>A0AAE0SQM3</accession>
<protein>
    <submittedName>
        <fullName evidence="1">Uncharacterized protein</fullName>
    </submittedName>
</protein>
<dbReference type="Gene3D" id="2.60.120.260">
    <property type="entry name" value="Galactose-binding domain-like"/>
    <property type="match status" value="1"/>
</dbReference>